<dbReference type="STRING" id="1306861.A0A4U6XRH7"/>
<dbReference type="AlphaFoldDB" id="A0A4U6XRH7"/>
<evidence type="ECO:0000256" key="1">
    <source>
        <dbReference type="SAM" id="MobiDB-lite"/>
    </source>
</evidence>
<accession>A0A4U6XRH7</accession>
<name>A0A4U6XRH7_9PEZI</name>
<organism evidence="2 3">
    <name type="scientific">Colletotrichum tanaceti</name>
    <dbReference type="NCBI Taxonomy" id="1306861"/>
    <lineage>
        <taxon>Eukaryota</taxon>
        <taxon>Fungi</taxon>
        <taxon>Dikarya</taxon>
        <taxon>Ascomycota</taxon>
        <taxon>Pezizomycotina</taxon>
        <taxon>Sordariomycetes</taxon>
        <taxon>Hypocreomycetidae</taxon>
        <taxon>Glomerellales</taxon>
        <taxon>Glomerellaceae</taxon>
        <taxon>Colletotrichum</taxon>
        <taxon>Colletotrichum destructivum species complex</taxon>
    </lineage>
</organism>
<proteinExistence type="predicted"/>
<evidence type="ECO:0000313" key="3">
    <source>
        <dbReference type="Proteomes" id="UP000310108"/>
    </source>
</evidence>
<reference evidence="2 3" key="1">
    <citation type="journal article" date="2019" name="PLoS ONE">
        <title>Comparative genome analysis indicates high evolutionary potential of pathogenicity genes in Colletotrichum tanaceti.</title>
        <authorList>
            <person name="Lelwala R.V."/>
            <person name="Korhonen P.K."/>
            <person name="Young N.D."/>
            <person name="Scott J.B."/>
            <person name="Ades P.A."/>
            <person name="Gasser R.B."/>
            <person name="Taylor P.W.J."/>
        </authorList>
    </citation>
    <scope>NUCLEOTIDE SEQUENCE [LARGE SCALE GENOMIC DNA]</scope>
    <source>
        <strain evidence="2">BRIP57314</strain>
    </source>
</reference>
<comment type="caution">
    <text evidence="2">The sequence shown here is derived from an EMBL/GenBank/DDBJ whole genome shotgun (WGS) entry which is preliminary data.</text>
</comment>
<dbReference type="Proteomes" id="UP000310108">
    <property type="component" value="Unassembled WGS sequence"/>
</dbReference>
<dbReference type="EMBL" id="PJEX01000025">
    <property type="protein sequence ID" value="TKW58418.1"/>
    <property type="molecule type" value="Genomic_DNA"/>
</dbReference>
<protein>
    <recommendedName>
        <fullName evidence="4">Clr5 domain-containing protein</fullName>
    </recommendedName>
</protein>
<sequence>MVGQISYTEEQIIFVLQQLLAGEKRDIILQEYKRKFNKALSTAQLRYIKIKYGHDPEFGQHRNDQPQAPKEWWKQEDSEGTIK</sequence>
<feature type="region of interest" description="Disordered" evidence="1">
    <location>
        <begin position="56"/>
        <end position="83"/>
    </location>
</feature>
<feature type="compositionally biased region" description="Basic and acidic residues" evidence="1">
    <location>
        <begin position="71"/>
        <end position="83"/>
    </location>
</feature>
<dbReference type="OrthoDB" id="4736382at2759"/>
<evidence type="ECO:0000313" key="2">
    <source>
        <dbReference type="EMBL" id="TKW58418.1"/>
    </source>
</evidence>
<evidence type="ECO:0008006" key="4">
    <source>
        <dbReference type="Google" id="ProtNLM"/>
    </source>
</evidence>
<gene>
    <name evidence="2" type="ORF">CTA1_9138</name>
</gene>
<keyword evidence="3" id="KW-1185">Reference proteome</keyword>